<keyword evidence="1" id="KW-1133">Transmembrane helix</keyword>
<keyword evidence="3" id="KW-1185">Reference proteome</keyword>
<comment type="caution">
    <text evidence="2">The sequence shown here is derived from an EMBL/GenBank/DDBJ whole genome shotgun (WGS) entry which is preliminary data.</text>
</comment>
<protein>
    <submittedName>
        <fullName evidence="2">Uncharacterized protein</fullName>
    </submittedName>
</protein>
<name>A0A845M5L7_9RHOB</name>
<feature type="transmembrane region" description="Helical" evidence="1">
    <location>
        <begin position="200"/>
        <end position="226"/>
    </location>
</feature>
<keyword evidence="1" id="KW-0472">Membrane</keyword>
<evidence type="ECO:0000256" key="1">
    <source>
        <dbReference type="SAM" id="Phobius"/>
    </source>
</evidence>
<accession>A0A845M5L7</accession>
<evidence type="ECO:0000313" key="2">
    <source>
        <dbReference type="EMBL" id="MZR15335.1"/>
    </source>
</evidence>
<reference evidence="2 3" key="1">
    <citation type="submission" date="2019-12" db="EMBL/GenBank/DDBJ databases">
        <title>Maritimibacter sp. nov. sp. isolated from sea sand.</title>
        <authorList>
            <person name="Kim J."/>
            <person name="Jeong S.E."/>
            <person name="Jung H.S."/>
            <person name="Jeon C.O."/>
        </authorList>
    </citation>
    <scope>NUCLEOTIDE SEQUENCE [LARGE SCALE GENOMIC DNA]</scope>
    <source>
        <strain evidence="2 3">DP07</strain>
    </source>
</reference>
<dbReference type="EMBL" id="WTUX01000022">
    <property type="protein sequence ID" value="MZR15335.1"/>
    <property type="molecule type" value="Genomic_DNA"/>
</dbReference>
<feature type="transmembrane region" description="Helical" evidence="1">
    <location>
        <begin position="73"/>
        <end position="91"/>
    </location>
</feature>
<proteinExistence type="predicted"/>
<dbReference type="RefSeq" id="WP_161353745.1">
    <property type="nucleotide sequence ID" value="NZ_WTUX01000022.1"/>
</dbReference>
<gene>
    <name evidence="2" type="ORF">GQE99_20135</name>
</gene>
<feature type="transmembrane region" description="Helical" evidence="1">
    <location>
        <begin position="135"/>
        <end position="159"/>
    </location>
</feature>
<feature type="transmembrane region" description="Helical" evidence="1">
    <location>
        <begin position="35"/>
        <end position="53"/>
    </location>
</feature>
<dbReference type="Proteomes" id="UP000467322">
    <property type="component" value="Unassembled WGS sequence"/>
</dbReference>
<dbReference type="AlphaFoldDB" id="A0A845M5L7"/>
<keyword evidence="1" id="KW-0812">Transmembrane</keyword>
<feature type="transmembrane region" description="Helical" evidence="1">
    <location>
        <begin position="232"/>
        <end position="252"/>
    </location>
</feature>
<sequence>MTSRVIGALLRACLAVILIITPSLMIPGVQDETIQIVILAAVFGFALTTFEYASTYPGLVEFREAPPFNRIRFLSLFATVFLLSAVARGTTDPSTFTEFVGAVGTLIGKAIDFPYSPVRLIVLMLPEGATAQEIITLRMAAGMSYLISLVSLAIFVIALRITGWPKRKGGFNVWVNLPMFDPTAGGDVVERLERDARFNVALGFLLPFLTPALIKGASGLFGSISITNDQTMIWTISAWAFLPASLFMRGIAMQRVATLICEQRARNSASAESKSLQPA</sequence>
<evidence type="ECO:0000313" key="3">
    <source>
        <dbReference type="Proteomes" id="UP000467322"/>
    </source>
</evidence>
<organism evidence="2 3">
    <name type="scientific">Maritimibacter harenae</name>
    <dbReference type="NCBI Taxonomy" id="2606218"/>
    <lineage>
        <taxon>Bacteria</taxon>
        <taxon>Pseudomonadati</taxon>
        <taxon>Pseudomonadota</taxon>
        <taxon>Alphaproteobacteria</taxon>
        <taxon>Rhodobacterales</taxon>
        <taxon>Roseobacteraceae</taxon>
        <taxon>Maritimibacter</taxon>
    </lineage>
</organism>